<evidence type="ECO:0000313" key="3">
    <source>
        <dbReference type="Proteomes" id="UP001054902"/>
    </source>
</evidence>
<reference evidence="2 3" key="1">
    <citation type="journal article" date="2021" name="Sci. Rep.">
        <title>The genome of the diatom Chaetoceros tenuissimus carries an ancient integrated fragment of an extant virus.</title>
        <authorList>
            <person name="Hongo Y."/>
            <person name="Kimura K."/>
            <person name="Takaki Y."/>
            <person name="Yoshida Y."/>
            <person name="Baba S."/>
            <person name="Kobayashi G."/>
            <person name="Nagasaki K."/>
            <person name="Hano T."/>
            <person name="Tomaru Y."/>
        </authorList>
    </citation>
    <scope>NUCLEOTIDE SEQUENCE [LARGE SCALE GENOMIC DNA]</scope>
    <source>
        <strain evidence="2 3">NIES-3715</strain>
    </source>
</reference>
<organism evidence="2 3">
    <name type="scientific">Chaetoceros tenuissimus</name>
    <dbReference type="NCBI Taxonomy" id="426638"/>
    <lineage>
        <taxon>Eukaryota</taxon>
        <taxon>Sar</taxon>
        <taxon>Stramenopiles</taxon>
        <taxon>Ochrophyta</taxon>
        <taxon>Bacillariophyta</taxon>
        <taxon>Coscinodiscophyceae</taxon>
        <taxon>Chaetocerotophycidae</taxon>
        <taxon>Chaetocerotales</taxon>
        <taxon>Chaetocerotaceae</taxon>
        <taxon>Chaetoceros</taxon>
    </lineage>
</organism>
<evidence type="ECO:0000256" key="1">
    <source>
        <dbReference type="SAM" id="Phobius"/>
    </source>
</evidence>
<keyword evidence="1" id="KW-0812">Transmembrane</keyword>
<feature type="transmembrane region" description="Helical" evidence="1">
    <location>
        <begin position="218"/>
        <end position="237"/>
    </location>
</feature>
<feature type="transmembrane region" description="Helical" evidence="1">
    <location>
        <begin position="94"/>
        <end position="115"/>
    </location>
</feature>
<dbReference type="Proteomes" id="UP001054902">
    <property type="component" value="Unassembled WGS sequence"/>
</dbReference>
<protein>
    <submittedName>
        <fullName evidence="2">Uncharacterized protein</fullName>
    </submittedName>
</protein>
<keyword evidence="1" id="KW-0472">Membrane</keyword>
<dbReference type="EMBL" id="BLLK01000074">
    <property type="protein sequence ID" value="GFH61308.1"/>
    <property type="molecule type" value="Genomic_DNA"/>
</dbReference>
<dbReference type="AlphaFoldDB" id="A0AAD3HFQ2"/>
<proteinExistence type="predicted"/>
<accession>A0AAD3HFQ2</accession>
<gene>
    <name evidence="2" type="ORF">CTEN210_17784</name>
</gene>
<keyword evidence="1" id="KW-1133">Transmembrane helix</keyword>
<keyword evidence="3" id="KW-1185">Reference proteome</keyword>
<evidence type="ECO:0000313" key="2">
    <source>
        <dbReference type="EMBL" id="GFH61308.1"/>
    </source>
</evidence>
<name>A0AAD3HFQ2_9STRA</name>
<comment type="caution">
    <text evidence="2">The sequence shown here is derived from an EMBL/GenBank/DDBJ whole genome shotgun (WGS) entry which is preliminary data.</text>
</comment>
<sequence length="246" mass="25339">MKISLAFLLSSASRVASFSPLSRHELLTHPISKAALTLRGGDVEDVVVDAAEGIVSQEIMEEVVSATVVEETATSVPYLKVVVPAMSSLLEKPAMKYVLVAAILIVIVTAIKSLFFSKEDDEVVETPIIEAVPIPSIPNIEEISVPNSLLEKKANAQMLLSVLIGGLGVVAGSLAMVAESVDGGVGKLAFGKSESAAPSTETDSDKDGSSDGDFGKKVGVGAAGGFIASGIITRVVVTAKVLAGMF</sequence>
<feature type="transmembrane region" description="Helical" evidence="1">
    <location>
        <begin position="158"/>
        <end position="178"/>
    </location>
</feature>